<feature type="transmembrane region" description="Helical" evidence="1">
    <location>
        <begin position="75"/>
        <end position="93"/>
    </location>
</feature>
<feature type="transmembrane region" description="Helical" evidence="1">
    <location>
        <begin position="46"/>
        <end position="63"/>
    </location>
</feature>
<proteinExistence type="predicted"/>
<sequence length="106" mass="12625">MFNALLYKKHARLYEKSQMEHIPLLYYLITVFLLLSIVLTFQNTNLMLFAMITWLVLTGWLAWKRLRNTSRSLYHIAEMICTSAIIPVLSIYWDLYGAIKFKTLYI</sequence>
<protein>
    <submittedName>
        <fullName evidence="2">Uncharacterized protein</fullName>
    </submittedName>
</protein>
<dbReference type="Proteomes" id="UP000677244">
    <property type="component" value="Unassembled WGS sequence"/>
</dbReference>
<dbReference type="RefSeq" id="WP_209139662.1">
    <property type="nucleotide sequence ID" value="NZ_JAGHKO010000004.1"/>
</dbReference>
<evidence type="ECO:0000313" key="3">
    <source>
        <dbReference type="Proteomes" id="UP000677244"/>
    </source>
</evidence>
<evidence type="ECO:0000256" key="1">
    <source>
        <dbReference type="SAM" id="Phobius"/>
    </source>
</evidence>
<keyword evidence="1" id="KW-0812">Transmembrane</keyword>
<gene>
    <name evidence="2" type="ORF">J7I42_15105</name>
</gene>
<keyword evidence="1" id="KW-0472">Membrane</keyword>
<evidence type="ECO:0000313" key="2">
    <source>
        <dbReference type="EMBL" id="MBO9201608.1"/>
    </source>
</evidence>
<comment type="caution">
    <text evidence="2">The sequence shown here is derived from an EMBL/GenBank/DDBJ whole genome shotgun (WGS) entry which is preliminary data.</text>
</comment>
<organism evidence="2 3">
    <name type="scientific">Niastella soli</name>
    <dbReference type="NCBI Taxonomy" id="2821487"/>
    <lineage>
        <taxon>Bacteria</taxon>
        <taxon>Pseudomonadati</taxon>
        <taxon>Bacteroidota</taxon>
        <taxon>Chitinophagia</taxon>
        <taxon>Chitinophagales</taxon>
        <taxon>Chitinophagaceae</taxon>
        <taxon>Niastella</taxon>
    </lineage>
</organism>
<name>A0ABS3YUP9_9BACT</name>
<keyword evidence="1" id="KW-1133">Transmembrane helix</keyword>
<feature type="transmembrane region" description="Helical" evidence="1">
    <location>
        <begin position="21"/>
        <end position="40"/>
    </location>
</feature>
<reference evidence="2 3" key="1">
    <citation type="submission" date="2021-03" db="EMBL/GenBank/DDBJ databases">
        <title>Assistant Professor.</title>
        <authorList>
            <person name="Huq M.A."/>
        </authorList>
    </citation>
    <scope>NUCLEOTIDE SEQUENCE [LARGE SCALE GENOMIC DNA]</scope>
    <source>
        <strain evidence="2 3">MAH-29</strain>
    </source>
</reference>
<dbReference type="EMBL" id="JAGHKO010000004">
    <property type="protein sequence ID" value="MBO9201608.1"/>
    <property type="molecule type" value="Genomic_DNA"/>
</dbReference>
<keyword evidence="3" id="KW-1185">Reference proteome</keyword>
<accession>A0ABS3YUP9</accession>